<dbReference type="InterPro" id="IPR003123">
    <property type="entry name" value="VPS9"/>
</dbReference>
<feature type="region of interest" description="Disordered" evidence="4">
    <location>
        <begin position="1"/>
        <end position="55"/>
    </location>
</feature>
<evidence type="ECO:0000256" key="1">
    <source>
        <dbReference type="ARBA" id="ARBA00022723"/>
    </source>
</evidence>
<dbReference type="GO" id="GO:0030139">
    <property type="term" value="C:endocytic vesicle"/>
    <property type="evidence" value="ECO:0007669"/>
    <property type="project" value="TreeGrafter"/>
</dbReference>
<evidence type="ECO:0000256" key="2">
    <source>
        <dbReference type="ARBA" id="ARBA00022771"/>
    </source>
</evidence>
<feature type="compositionally biased region" description="Low complexity" evidence="4">
    <location>
        <begin position="117"/>
        <end position="142"/>
    </location>
</feature>
<dbReference type="OrthoDB" id="300289at2759"/>
<dbReference type="GO" id="GO:0003677">
    <property type="term" value="F:DNA binding"/>
    <property type="evidence" value="ECO:0007669"/>
    <property type="project" value="InterPro"/>
</dbReference>
<dbReference type="InterPro" id="IPR045046">
    <property type="entry name" value="Vps9-like"/>
</dbReference>
<dbReference type="Pfam" id="PF18151">
    <property type="entry name" value="DUF5601"/>
    <property type="match status" value="1"/>
</dbReference>
<sequence>MSEENNSYVSNQWEPSSASTPTTTSTATSDTRRRNHERGDGVDGQRSTRGHSLSRKGLHIDSSALMCQNGCGFYGNREWSGFCSLCYKQIRHKETSVMSPINRWISPEMLSLRSSSSASSLSRSSTASSANSSPANTNTGSAHSTPALFTKFEEKKRQQSDKKSKTLKSIFKRAATFRESKNSSASNSDKSVSTPTSALQSLTDRQLFSFDTLSLGEEVVAKFLREAAILDIKRQINKIVDKMNKSANKASIEEMSEQIHDFYQMMSTRFTNNPFYREASSEQIEQLVDFTERYLMQQLYQMLFTRIQHEEEDRDLALQKRIRSLNWVMAQHLDVDINLRHPEIKDLVDKAITEVIEMDSKQVPLEKLECIVNCSKTIFKLLQVNSQEPVSADQFLPALVLIVIKANPPLLQSNIKLITRFSTPSRLMSGEAGYYFTNLCCATAFIENITGDSLNMTEQDFQSYITGEAQPPGAYQQSTFLCEAFRIMSSNMAMLSDLNDRQTKFETQMSELTDSIHTFRDDMLKRTHSALKPLPPTVYSVPPDVDIKYIPTAFRERILNQRTQTEGILIDLGNDANTAEDNSDVAVDGNHIDGNTGTDAQVVEGEDTLSPEQHLPPPLAPEILQKP</sequence>
<accession>A0A7R9KCN7</accession>
<dbReference type="GO" id="GO:0005085">
    <property type="term" value="F:guanyl-nucleotide exchange factor activity"/>
    <property type="evidence" value="ECO:0007669"/>
    <property type="project" value="InterPro"/>
</dbReference>
<evidence type="ECO:0008006" key="9">
    <source>
        <dbReference type="Google" id="ProtNLM"/>
    </source>
</evidence>
<dbReference type="SMART" id="SM00259">
    <property type="entry name" value="ZnF_A20"/>
    <property type="match status" value="1"/>
</dbReference>
<evidence type="ECO:0000313" key="7">
    <source>
        <dbReference type="EMBL" id="CAD7620615.1"/>
    </source>
</evidence>
<reference evidence="7" key="1">
    <citation type="submission" date="2020-11" db="EMBL/GenBank/DDBJ databases">
        <authorList>
            <person name="Tran Van P."/>
        </authorList>
    </citation>
    <scope>NUCLEOTIDE SEQUENCE</scope>
</reference>
<dbReference type="SUPFAM" id="SSF57716">
    <property type="entry name" value="Glucocorticoid receptor-like (DNA-binding domain)"/>
    <property type="match status" value="1"/>
</dbReference>
<dbReference type="EMBL" id="CAJPIZ010000287">
    <property type="protein sequence ID" value="CAG2101045.1"/>
    <property type="molecule type" value="Genomic_DNA"/>
</dbReference>
<dbReference type="PANTHER" id="PTHR23101:SF122">
    <property type="entry name" value="RABAPTIN-5-ASSOCIATED EXCHANGE FACTOR FOR RAB5"/>
    <property type="match status" value="1"/>
</dbReference>
<feature type="compositionally biased region" description="Low complexity" evidence="4">
    <location>
        <begin position="15"/>
        <end position="29"/>
    </location>
</feature>
<dbReference type="InterPro" id="IPR037191">
    <property type="entry name" value="VPS9_dom_sf"/>
</dbReference>
<proteinExistence type="predicted"/>
<dbReference type="GO" id="GO:0005829">
    <property type="term" value="C:cytosol"/>
    <property type="evidence" value="ECO:0007669"/>
    <property type="project" value="TreeGrafter"/>
</dbReference>
<dbReference type="Gene3D" id="1.20.1050.80">
    <property type="entry name" value="VPS9 domain"/>
    <property type="match status" value="1"/>
</dbReference>
<feature type="region of interest" description="Disordered" evidence="4">
    <location>
        <begin position="580"/>
        <end position="627"/>
    </location>
</feature>
<name>A0A7R9KCN7_9ACAR</name>
<evidence type="ECO:0000259" key="5">
    <source>
        <dbReference type="PROSITE" id="PS51036"/>
    </source>
</evidence>
<dbReference type="SMART" id="SM00167">
    <property type="entry name" value="VPS9"/>
    <property type="match status" value="1"/>
</dbReference>
<evidence type="ECO:0000256" key="4">
    <source>
        <dbReference type="SAM" id="MobiDB-lite"/>
    </source>
</evidence>
<dbReference type="PROSITE" id="PS51036">
    <property type="entry name" value="ZF_A20"/>
    <property type="match status" value="1"/>
</dbReference>
<dbReference type="GO" id="GO:0016192">
    <property type="term" value="P:vesicle-mediated transport"/>
    <property type="evidence" value="ECO:0007669"/>
    <property type="project" value="InterPro"/>
</dbReference>
<dbReference type="AlphaFoldDB" id="A0A7R9KCN7"/>
<dbReference type="PANTHER" id="PTHR23101">
    <property type="entry name" value="RAB GDP/GTP EXCHANGE FACTOR"/>
    <property type="match status" value="1"/>
</dbReference>
<keyword evidence="8" id="KW-1185">Reference proteome</keyword>
<keyword evidence="3" id="KW-0862">Zinc</keyword>
<feature type="compositionally biased region" description="Polar residues" evidence="4">
    <location>
        <begin position="1"/>
        <end position="14"/>
    </location>
</feature>
<organism evidence="7">
    <name type="scientific">Medioppia subpectinata</name>
    <dbReference type="NCBI Taxonomy" id="1979941"/>
    <lineage>
        <taxon>Eukaryota</taxon>
        <taxon>Metazoa</taxon>
        <taxon>Ecdysozoa</taxon>
        <taxon>Arthropoda</taxon>
        <taxon>Chelicerata</taxon>
        <taxon>Arachnida</taxon>
        <taxon>Acari</taxon>
        <taxon>Acariformes</taxon>
        <taxon>Sarcoptiformes</taxon>
        <taxon>Oribatida</taxon>
        <taxon>Brachypylina</taxon>
        <taxon>Oppioidea</taxon>
        <taxon>Oppiidae</taxon>
        <taxon>Medioppia</taxon>
    </lineage>
</organism>
<evidence type="ECO:0000256" key="3">
    <source>
        <dbReference type="ARBA" id="ARBA00022833"/>
    </source>
</evidence>
<dbReference type="InterPro" id="IPR002653">
    <property type="entry name" value="Znf_A20"/>
</dbReference>
<gene>
    <name evidence="7" type="ORF">OSB1V03_LOCUS1096</name>
</gene>
<dbReference type="PROSITE" id="PS51205">
    <property type="entry name" value="VPS9"/>
    <property type="match status" value="1"/>
</dbReference>
<protein>
    <recommendedName>
        <fullName evidence="9">Rab5 GDP/GTP exchange factor</fullName>
    </recommendedName>
</protein>
<dbReference type="InterPro" id="IPR041545">
    <property type="entry name" value="DUF5601"/>
</dbReference>
<feature type="region of interest" description="Disordered" evidence="4">
    <location>
        <begin position="117"/>
        <end position="146"/>
    </location>
</feature>
<dbReference type="Proteomes" id="UP000759131">
    <property type="component" value="Unassembled WGS sequence"/>
</dbReference>
<keyword evidence="1" id="KW-0479">Metal-binding</keyword>
<evidence type="ECO:0000259" key="6">
    <source>
        <dbReference type="PROSITE" id="PS51205"/>
    </source>
</evidence>
<dbReference type="Gene3D" id="1.10.246.120">
    <property type="match status" value="1"/>
</dbReference>
<evidence type="ECO:0000313" key="8">
    <source>
        <dbReference type="Proteomes" id="UP000759131"/>
    </source>
</evidence>
<dbReference type="GO" id="GO:0031267">
    <property type="term" value="F:small GTPase binding"/>
    <property type="evidence" value="ECO:0007669"/>
    <property type="project" value="TreeGrafter"/>
</dbReference>
<feature type="domain" description="VPS9" evidence="6">
    <location>
        <begin position="312"/>
        <end position="455"/>
    </location>
</feature>
<dbReference type="Pfam" id="PF02204">
    <property type="entry name" value="VPS9"/>
    <property type="match status" value="1"/>
</dbReference>
<dbReference type="SUPFAM" id="SSF109993">
    <property type="entry name" value="VPS9 domain"/>
    <property type="match status" value="1"/>
</dbReference>
<dbReference type="EMBL" id="OC854862">
    <property type="protein sequence ID" value="CAD7620615.1"/>
    <property type="molecule type" value="Genomic_DNA"/>
</dbReference>
<feature type="domain" description="A20-type" evidence="5">
    <location>
        <begin position="61"/>
        <end position="95"/>
    </location>
</feature>
<keyword evidence="2" id="KW-0863">Zinc-finger</keyword>
<dbReference type="Pfam" id="PF01754">
    <property type="entry name" value="zf-A20"/>
    <property type="match status" value="1"/>
</dbReference>
<dbReference type="Gene3D" id="1.20.5.4770">
    <property type="match status" value="1"/>
</dbReference>
<dbReference type="GO" id="GO:0008270">
    <property type="term" value="F:zinc ion binding"/>
    <property type="evidence" value="ECO:0007669"/>
    <property type="project" value="UniProtKB-KW"/>
</dbReference>